<name>A0A562NKJ8_9RHOB</name>
<evidence type="ECO:0000313" key="1">
    <source>
        <dbReference type="EMBL" id="TWI32732.1"/>
    </source>
</evidence>
<dbReference type="AlphaFoldDB" id="A0A562NKJ8"/>
<keyword evidence="2" id="KW-1185">Reference proteome</keyword>
<proteinExistence type="predicted"/>
<evidence type="ECO:0000313" key="2">
    <source>
        <dbReference type="Proteomes" id="UP000316225"/>
    </source>
</evidence>
<gene>
    <name evidence="1" type="ORF">IQ24_02607</name>
</gene>
<sequence length="89" mass="10025">MIRETFHHDGDNTTIQRAQDVSADIKHAAMIRDNLRPGSEMRHVGNIPFVVAEQWARECGASIGTAEFAEYVKRKLMDGEFAKFATGKF</sequence>
<dbReference type="EMBL" id="VLKU01000008">
    <property type="protein sequence ID" value="TWI32732.1"/>
    <property type="molecule type" value="Genomic_DNA"/>
</dbReference>
<protein>
    <submittedName>
        <fullName evidence="1">Uncharacterized protein</fullName>
    </submittedName>
</protein>
<dbReference type="Proteomes" id="UP000316225">
    <property type="component" value="Unassembled WGS sequence"/>
</dbReference>
<reference evidence="1 2" key="1">
    <citation type="journal article" date="2015" name="Stand. Genomic Sci.">
        <title>Genomic Encyclopedia of Bacterial and Archaeal Type Strains, Phase III: the genomes of soil and plant-associated and newly described type strains.</title>
        <authorList>
            <person name="Whitman W.B."/>
            <person name="Woyke T."/>
            <person name="Klenk H.P."/>
            <person name="Zhou Y."/>
            <person name="Lilburn T.G."/>
            <person name="Beck B.J."/>
            <person name="De Vos P."/>
            <person name="Vandamme P."/>
            <person name="Eisen J.A."/>
            <person name="Garrity G."/>
            <person name="Hugenholtz P."/>
            <person name="Kyrpides N.C."/>
        </authorList>
    </citation>
    <scope>NUCLEOTIDE SEQUENCE [LARGE SCALE GENOMIC DNA]</scope>
    <source>
        <strain evidence="1 2">CGMCC 1.5364</strain>
    </source>
</reference>
<dbReference type="RefSeq" id="WP_145398521.1">
    <property type="nucleotide sequence ID" value="NZ_VLKU01000008.1"/>
</dbReference>
<comment type="caution">
    <text evidence="1">The sequence shown here is derived from an EMBL/GenBank/DDBJ whole genome shotgun (WGS) entry which is preliminary data.</text>
</comment>
<organism evidence="1 2">
    <name type="scientific">Paracoccus sulfuroxidans</name>
    <dbReference type="NCBI Taxonomy" id="384678"/>
    <lineage>
        <taxon>Bacteria</taxon>
        <taxon>Pseudomonadati</taxon>
        <taxon>Pseudomonadota</taxon>
        <taxon>Alphaproteobacteria</taxon>
        <taxon>Rhodobacterales</taxon>
        <taxon>Paracoccaceae</taxon>
        <taxon>Paracoccus</taxon>
    </lineage>
</organism>
<accession>A0A562NKJ8</accession>